<protein>
    <recommendedName>
        <fullName evidence="1">HTH cro/C1-type domain-containing protein</fullName>
    </recommendedName>
</protein>
<dbReference type="OrthoDB" id="5295297at2"/>
<dbReference type="Pfam" id="PF13443">
    <property type="entry name" value="HTH_26"/>
    <property type="match status" value="1"/>
</dbReference>
<dbReference type="AlphaFoldDB" id="A0A150WI87"/>
<dbReference type="Proteomes" id="UP000075320">
    <property type="component" value="Unassembled WGS sequence"/>
</dbReference>
<dbReference type="CDD" id="cd00093">
    <property type="entry name" value="HTH_XRE"/>
    <property type="match status" value="1"/>
</dbReference>
<sequence length="100" mass="11221">MSFANNLRRLLTDRKMSVAALSQQSGVPIKTLYHWLSGQQPRKMDHLFKICDLLDVSVEELFGRPKRASAPSSLPQSSLQEELNAGLYEIVLRPASPRGK</sequence>
<evidence type="ECO:0000259" key="1">
    <source>
        <dbReference type="PROSITE" id="PS50943"/>
    </source>
</evidence>
<feature type="domain" description="HTH cro/C1-type" evidence="1">
    <location>
        <begin position="7"/>
        <end position="61"/>
    </location>
</feature>
<gene>
    <name evidence="2" type="ORF">AZI86_15665</name>
</gene>
<comment type="caution">
    <text evidence="2">The sequence shown here is derived from an EMBL/GenBank/DDBJ whole genome shotgun (WGS) entry which is preliminary data.</text>
</comment>
<dbReference type="GO" id="GO:0003677">
    <property type="term" value="F:DNA binding"/>
    <property type="evidence" value="ECO:0007669"/>
    <property type="project" value="InterPro"/>
</dbReference>
<dbReference type="InterPro" id="IPR001387">
    <property type="entry name" value="Cro/C1-type_HTH"/>
</dbReference>
<dbReference type="SUPFAM" id="SSF47413">
    <property type="entry name" value="lambda repressor-like DNA-binding domains"/>
    <property type="match status" value="1"/>
</dbReference>
<dbReference type="EMBL" id="LUKE01000004">
    <property type="protein sequence ID" value="KYG63145.1"/>
    <property type="molecule type" value="Genomic_DNA"/>
</dbReference>
<accession>A0A150WI87</accession>
<dbReference type="RefSeq" id="WP_061836220.1">
    <property type="nucleotide sequence ID" value="NZ_LUKE01000004.1"/>
</dbReference>
<dbReference type="SMART" id="SM00530">
    <property type="entry name" value="HTH_XRE"/>
    <property type="match status" value="1"/>
</dbReference>
<dbReference type="InterPro" id="IPR010982">
    <property type="entry name" value="Lambda_DNA-bd_dom_sf"/>
</dbReference>
<dbReference type="PROSITE" id="PS50943">
    <property type="entry name" value="HTH_CROC1"/>
    <property type="match status" value="1"/>
</dbReference>
<name>A0A150WI87_BDEBC</name>
<evidence type="ECO:0000313" key="2">
    <source>
        <dbReference type="EMBL" id="KYG63145.1"/>
    </source>
</evidence>
<reference evidence="2 3" key="1">
    <citation type="submission" date="2016-03" db="EMBL/GenBank/DDBJ databases">
        <authorList>
            <person name="Ploux O."/>
        </authorList>
    </citation>
    <scope>NUCLEOTIDE SEQUENCE [LARGE SCALE GENOMIC DNA]</scope>
    <source>
        <strain evidence="2 3">R0</strain>
    </source>
</reference>
<proteinExistence type="predicted"/>
<evidence type="ECO:0000313" key="3">
    <source>
        <dbReference type="Proteomes" id="UP000075320"/>
    </source>
</evidence>
<keyword evidence="3" id="KW-1185">Reference proteome</keyword>
<dbReference type="Gene3D" id="1.10.260.40">
    <property type="entry name" value="lambda repressor-like DNA-binding domains"/>
    <property type="match status" value="1"/>
</dbReference>
<organism evidence="2 3">
    <name type="scientific">Bdellovibrio bacteriovorus</name>
    <dbReference type="NCBI Taxonomy" id="959"/>
    <lineage>
        <taxon>Bacteria</taxon>
        <taxon>Pseudomonadati</taxon>
        <taxon>Bdellovibrionota</taxon>
        <taxon>Bdellovibrionia</taxon>
        <taxon>Bdellovibrionales</taxon>
        <taxon>Pseudobdellovibrionaceae</taxon>
        <taxon>Bdellovibrio</taxon>
    </lineage>
</organism>